<protein>
    <recommendedName>
        <fullName evidence="2">DUF5738 domain-containing protein</fullName>
    </recommendedName>
</protein>
<comment type="caution">
    <text evidence="3">The sequence shown here is derived from an EMBL/GenBank/DDBJ whole genome shotgun (WGS) entry which is preliminary data.</text>
</comment>
<evidence type="ECO:0000259" key="2">
    <source>
        <dbReference type="Pfam" id="PF19009"/>
    </source>
</evidence>
<dbReference type="OrthoDB" id="6240115at2759"/>
<dbReference type="Pfam" id="PF19009">
    <property type="entry name" value="DUF5738"/>
    <property type="match status" value="1"/>
</dbReference>
<evidence type="ECO:0000313" key="3">
    <source>
        <dbReference type="EMBL" id="KAA0193425.1"/>
    </source>
</evidence>
<feature type="region of interest" description="Disordered" evidence="1">
    <location>
        <begin position="642"/>
        <end position="665"/>
    </location>
</feature>
<keyword evidence="4" id="KW-1185">Reference proteome</keyword>
<feature type="compositionally biased region" description="Basic and acidic residues" evidence="1">
    <location>
        <begin position="562"/>
        <end position="583"/>
    </location>
</feature>
<gene>
    <name evidence="3" type="ORF">FBUS_10719</name>
</gene>
<sequence length="665" mass="74119">MASTRDSLNVAAPTSNKFSTTINCHLPFRPLTLPRAPTSTLLGSNNQCGGALATEIDTYRRRIQTLLHFFDCIAQHWWDHLYPYKCDLIKRPSRSADEIRSYRTRLVAKLNKFTMRTVAPAAAAIAMMEAHASVKVLPPNLLSPISTDVITMDAPMTGDNGAALLNKACTLARRMGDIEKVKQRLLMSTLTWITSDGRDFALRTQRIALLARHAEPCLIEHFSGVRALITHYYRPRILTQRSTGSHGTNCPSAKIHSALLTEPITATRLTTTNEQIASVIRQNCPRVGMIRSADSDDQPEELQLSTDNTKQESNFEYLNHSGDMFTSLSTSMAFTQSLTGSSQIPMLPSIVLNPLSIDTSQLDWLSYEINQREFNLHVLNNEEPEEESIYQHESPVFTAKHRTSFDESSVSVSMASVAKSAILRPAGKTKTQEPRKVSLVEVGYRTLSTPIATSSIKEHGWYTSSHESEVSAVDMTLTSLSDQKLGEIPQVQDNVIGIMSKSQYSLEEFAESQLSQTPLTAHGEGIVTLKLVSGQAQRETSAKESLESSERLQSIANNLTGKGEEPNRHNHSETKPTTKTEETENVVKARANMCGRLDQKQPTRNQPSEVTHKTIHARGYSTIRELKPLFAAKQIVPRHAADIKHRNQLPIRNQFPDSRDTKRPR</sequence>
<dbReference type="AlphaFoldDB" id="A0A8E0RX05"/>
<reference evidence="3" key="1">
    <citation type="submission" date="2019-05" db="EMBL/GenBank/DDBJ databases">
        <title>Annotation for the trematode Fasciolopsis buski.</title>
        <authorList>
            <person name="Choi Y.-J."/>
        </authorList>
    </citation>
    <scope>NUCLEOTIDE SEQUENCE</scope>
    <source>
        <strain evidence="3">HT</strain>
        <tissue evidence="3">Whole worm</tissue>
    </source>
</reference>
<dbReference type="EMBL" id="LUCM01005038">
    <property type="protein sequence ID" value="KAA0193425.1"/>
    <property type="molecule type" value="Genomic_DNA"/>
</dbReference>
<dbReference type="InterPro" id="IPR043799">
    <property type="entry name" value="DUF5738"/>
</dbReference>
<proteinExistence type="predicted"/>
<accession>A0A8E0RX05</accession>
<dbReference type="Proteomes" id="UP000728185">
    <property type="component" value="Unassembled WGS sequence"/>
</dbReference>
<organism evidence="3 4">
    <name type="scientific">Fasciolopsis buskii</name>
    <dbReference type="NCBI Taxonomy" id="27845"/>
    <lineage>
        <taxon>Eukaryota</taxon>
        <taxon>Metazoa</taxon>
        <taxon>Spiralia</taxon>
        <taxon>Lophotrochozoa</taxon>
        <taxon>Platyhelminthes</taxon>
        <taxon>Trematoda</taxon>
        <taxon>Digenea</taxon>
        <taxon>Plagiorchiida</taxon>
        <taxon>Echinostomata</taxon>
        <taxon>Echinostomatoidea</taxon>
        <taxon>Fasciolidae</taxon>
        <taxon>Fasciolopsis</taxon>
    </lineage>
</organism>
<feature type="domain" description="DUF5738" evidence="2">
    <location>
        <begin position="42"/>
        <end position="282"/>
    </location>
</feature>
<evidence type="ECO:0000256" key="1">
    <source>
        <dbReference type="SAM" id="MobiDB-lite"/>
    </source>
</evidence>
<name>A0A8E0RX05_9TREM</name>
<evidence type="ECO:0000313" key="4">
    <source>
        <dbReference type="Proteomes" id="UP000728185"/>
    </source>
</evidence>
<feature type="region of interest" description="Disordered" evidence="1">
    <location>
        <begin position="558"/>
        <end position="583"/>
    </location>
</feature>